<keyword evidence="1" id="KW-0732">Signal</keyword>
<name>A0A845GCH4_9BURK</name>
<gene>
    <name evidence="2" type="ORF">GTP91_25365</name>
</gene>
<comment type="caution">
    <text evidence="2">The sequence shown here is derived from an EMBL/GenBank/DDBJ whole genome shotgun (WGS) entry which is preliminary data.</text>
</comment>
<accession>A0A845GCH4</accession>
<dbReference type="PANTHER" id="PTHR30289">
    <property type="entry name" value="UNCHARACTERIZED PROTEIN YBCL-RELATED"/>
    <property type="match status" value="1"/>
</dbReference>
<dbReference type="InterPro" id="IPR008914">
    <property type="entry name" value="PEBP"/>
</dbReference>
<feature type="signal peptide" evidence="1">
    <location>
        <begin position="1"/>
        <end position="24"/>
    </location>
</feature>
<dbReference type="NCBIfam" id="TIGR00481">
    <property type="entry name" value="YbhB/YbcL family Raf kinase inhibitor-like protein"/>
    <property type="match status" value="1"/>
</dbReference>
<sequence>MNTTKLLAAAFGALLTAWGAAATAQTPAFTLSSPDLASGTFSQRHLLNGFGCAGENVSPALVWSDPPAGTRSYAVQMLDLDAPTGSGFWHWAVYNIPASATGLAQGAGNRAASLPAPAYGGTSDFQDTGVTGGNGNYGGPCPPAGDRPHRYVFTVYALAVGDLPAAGGVPRSGAPALYAFVLNKGIGSALLGKASFTAQFSR</sequence>
<dbReference type="RefSeq" id="WP_161099277.1">
    <property type="nucleotide sequence ID" value="NZ_WWCW01000123.1"/>
</dbReference>
<dbReference type="SUPFAM" id="SSF49777">
    <property type="entry name" value="PEBP-like"/>
    <property type="match status" value="1"/>
</dbReference>
<reference evidence="2 3" key="1">
    <citation type="submission" date="2020-01" db="EMBL/GenBank/DDBJ databases">
        <title>Novel species isolated from a subtropical stream in China.</title>
        <authorList>
            <person name="Lu H."/>
        </authorList>
    </citation>
    <scope>NUCLEOTIDE SEQUENCE [LARGE SCALE GENOMIC DNA]</scope>
    <source>
        <strain evidence="2 3">FT82W</strain>
    </source>
</reference>
<dbReference type="Proteomes" id="UP000470302">
    <property type="component" value="Unassembled WGS sequence"/>
</dbReference>
<dbReference type="InterPro" id="IPR036610">
    <property type="entry name" value="PEBP-like_sf"/>
</dbReference>
<evidence type="ECO:0000256" key="1">
    <source>
        <dbReference type="SAM" id="SignalP"/>
    </source>
</evidence>
<proteinExistence type="predicted"/>
<dbReference type="Pfam" id="PF01161">
    <property type="entry name" value="PBP"/>
    <property type="match status" value="1"/>
</dbReference>
<dbReference type="Gene3D" id="3.90.280.10">
    <property type="entry name" value="PEBP-like"/>
    <property type="match status" value="1"/>
</dbReference>
<dbReference type="PANTHER" id="PTHR30289:SF1">
    <property type="entry name" value="PEBP (PHOSPHATIDYLETHANOLAMINE-BINDING PROTEIN) FAMILY PROTEIN"/>
    <property type="match status" value="1"/>
</dbReference>
<feature type="chain" id="PRO_5032610201" evidence="1">
    <location>
        <begin position="25"/>
        <end position="202"/>
    </location>
</feature>
<evidence type="ECO:0000313" key="3">
    <source>
        <dbReference type="Proteomes" id="UP000470302"/>
    </source>
</evidence>
<protein>
    <submittedName>
        <fullName evidence="2">YbhB/YbcL family Raf kinase inhibitor-like protein</fullName>
    </submittedName>
</protein>
<dbReference type="CDD" id="cd00865">
    <property type="entry name" value="PEBP_bact_arch"/>
    <property type="match status" value="1"/>
</dbReference>
<organism evidence="2 3">
    <name type="scientific">Duganella vulcania</name>
    <dbReference type="NCBI Taxonomy" id="2692166"/>
    <lineage>
        <taxon>Bacteria</taxon>
        <taxon>Pseudomonadati</taxon>
        <taxon>Pseudomonadota</taxon>
        <taxon>Betaproteobacteria</taxon>
        <taxon>Burkholderiales</taxon>
        <taxon>Oxalobacteraceae</taxon>
        <taxon>Telluria group</taxon>
        <taxon>Duganella</taxon>
    </lineage>
</organism>
<dbReference type="InterPro" id="IPR005247">
    <property type="entry name" value="YbhB_YbcL/LppC-like"/>
</dbReference>
<dbReference type="EMBL" id="WWCW01000123">
    <property type="protein sequence ID" value="MYM90489.1"/>
    <property type="molecule type" value="Genomic_DNA"/>
</dbReference>
<dbReference type="AlphaFoldDB" id="A0A845GCH4"/>
<evidence type="ECO:0000313" key="2">
    <source>
        <dbReference type="EMBL" id="MYM90489.1"/>
    </source>
</evidence>